<feature type="compositionally biased region" description="Basic and acidic residues" evidence="1">
    <location>
        <begin position="288"/>
        <end position="305"/>
    </location>
</feature>
<gene>
    <name evidence="2" type="ORF">B0O95_10312</name>
</gene>
<name>A0A2P5KC84_9BURK</name>
<evidence type="ECO:0000256" key="1">
    <source>
        <dbReference type="SAM" id="MobiDB-lite"/>
    </source>
</evidence>
<proteinExistence type="predicted"/>
<feature type="compositionally biased region" description="Basic and acidic residues" evidence="1">
    <location>
        <begin position="391"/>
        <end position="401"/>
    </location>
</feature>
<reference evidence="2 3" key="1">
    <citation type="submission" date="2018-01" db="EMBL/GenBank/DDBJ databases">
        <title>Genomic Encyclopedia of Type Strains, Phase III (KMG-III): the genomes of soil and plant-associated and newly described type strains.</title>
        <authorList>
            <person name="Whitman W."/>
        </authorList>
    </citation>
    <scope>NUCLEOTIDE SEQUENCE [LARGE SCALE GENOMIC DNA]</scope>
    <source>
        <strain evidence="2 3">HKI456</strain>
    </source>
</reference>
<evidence type="ECO:0000313" key="2">
    <source>
        <dbReference type="EMBL" id="PPB84324.1"/>
    </source>
</evidence>
<comment type="caution">
    <text evidence="2">The sequence shown here is derived from an EMBL/GenBank/DDBJ whole genome shotgun (WGS) entry which is preliminary data.</text>
</comment>
<feature type="compositionally biased region" description="Polar residues" evidence="1">
    <location>
        <begin position="265"/>
        <end position="277"/>
    </location>
</feature>
<feature type="region of interest" description="Disordered" evidence="1">
    <location>
        <begin position="333"/>
        <end position="412"/>
    </location>
</feature>
<sequence>MIDRSKLDVSGWVLPQLQGLRSASDDKPGVTPGRAGVSALLSGLKKWGSRLRAAALPSERAQWNIASPSTGGAMQGAHPPHVWGHGNAIGFSTAPQFGPPPESGTPSRFTPMGGNSPLVMSAPSQPLSHVVVVLPPPQSSIVSAISRLLGDIPMTAVPSSAIMLSYGPYGSGSGSVPAPSWPGHGSVPMTAGWHEPSGAEYAMSAFANYGMPQQRFQEPGINPSMPMPQPSSPRYATPPTLEDAPPRPNNGVVPPRRPPRRVVPLSSQRRNTVSPQNLDAYLSGKQQKIREKLDAKKKPSKKEIQDANDEAFAEGIRLSLIQHAASDVSRADATQALDESRSAATDSAPLRTVDTDRRRQVAPSDFPSIPQVPVGADDVAPLRTPAGIKRQPTESENDRATKRLRSSYIPLD</sequence>
<dbReference type="EMBL" id="PRDW01000003">
    <property type="protein sequence ID" value="PPB84324.1"/>
    <property type="molecule type" value="Genomic_DNA"/>
</dbReference>
<feature type="region of interest" description="Disordered" evidence="1">
    <location>
        <begin position="214"/>
        <end position="307"/>
    </location>
</feature>
<organism evidence="2 3">
    <name type="scientific">Mycetohabitans endofungorum</name>
    <dbReference type="NCBI Taxonomy" id="417203"/>
    <lineage>
        <taxon>Bacteria</taxon>
        <taxon>Pseudomonadati</taxon>
        <taxon>Pseudomonadota</taxon>
        <taxon>Betaproteobacteria</taxon>
        <taxon>Burkholderiales</taxon>
        <taxon>Burkholderiaceae</taxon>
        <taxon>Mycetohabitans</taxon>
    </lineage>
</organism>
<dbReference type="Proteomes" id="UP000243096">
    <property type="component" value="Unassembled WGS sequence"/>
</dbReference>
<evidence type="ECO:0000313" key="3">
    <source>
        <dbReference type="Proteomes" id="UP000243096"/>
    </source>
</evidence>
<accession>A0A2P5KC84</accession>
<protein>
    <submittedName>
        <fullName evidence="2">Uncharacterized protein</fullName>
    </submittedName>
</protein>
<keyword evidence="3" id="KW-1185">Reference proteome</keyword>
<dbReference type="AlphaFoldDB" id="A0A2P5KC84"/>